<dbReference type="PIRSF" id="PIRSF003135">
    <property type="entry name" value="Primosomal_n"/>
    <property type="match status" value="1"/>
</dbReference>
<evidence type="ECO:0000256" key="4">
    <source>
        <dbReference type="PROSITE-ProRule" id="PRU00252"/>
    </source>
</evidence>
<evidence type="ECO:0000256" key="1">
    <source>
        <dbReference type="ARBA" id="ARBA00022515"/>
    </source>
</evidence>
<evidence type="ECO:0000256" key="2">
    <source>
        <dbReference type="ARBA" id="ARBA00022705"/>
    </source>
</evidence>
<comment type="caution">
    <text evidence="5">The sequence shown here is derived from an EMBL/GenBank/DDBJ whole genome shotgun (WGS) entry which is preliminary data.</text>
</comment>
<gene>
    <name evidence="5" type="ORF">MAF45_10395</name>
</gene>
<accession>A0ABS9MTC2</accession>
<dbReference type="GO" id="GO:0016740">
    <property type="term" value="F:transferase activity"/>
    <property type="evidence" value="ECO:0007669"/>
    <property type="project" value="UniProtKB-KW"/>
</dbReference>
<reference evidence="5 6" key="1">
    <citation type="submission" date="2022-02" db="EMBL/GenBank/DDBJ databases">
        <title>Mesosutterella porci, a novel member of the family Sutterellaceae from pig feces.</title>
        <authorList>
            <person name="Wylensek D."/>
            <person name="Clavel T."/>
        </authorList>
    </citation>
    <scope>NUCLEOTIDE SEQUENCE [LARGE SCALE GENOMIC DNA]</scope>
    <source>
        <strain evidence="6">oilRF-744-wt-GAM-9</strain>
    </source>
</reference>
<dbReference type="Pfam" id="PF22657">
    <property type="entry name" value="SSB_1"/>
    <property type="match status" value="1"/>
</dbReference>
<sequence>MNTLVLDGTIVKREEARYTPSGMQVFEGVLRHEGEVREAGGIRKLEFECMVVAFGETASRLQCLELPARVVLKGYISPRSRRTQRLLVYITDFN</sequence>
<evidence type="ECO:0000313" key="6">
    <source>
        <dbReference type="Proteomes" id="UP001297600"/>
    </source>
</evidence>
<dbReference type="InterPro" id="IPR023646">
    <property type="entry name" value="Prisomal_replication_PriB"/>
</dbReference>
<keyword evidence="6" id="KW-1185">Reference proteome</keyword>
<evidence type="ECO:0000256" key="3">
    <source>
        <dbReference type="ARBA" id="ARBA00023125"/>
    </source>
</evidence>
<dbReference type="InterPro" id="IPR000424">
    <property type="entry name" value="Primosome_PriB/ssb"/>
</dbReference>
<dbReference type="Proteomes" id="UP001297600">
    <property type="component" value="Unassembled WGS sequence"/>
</dbReference>
<keyword evidence="1" id="KW-0639">Primosome</keyword>
<dbReference type="InterPro" id="IPR012340">
    <property type="entry name" value="NA-bd_OB-fold"/>
</dbReference>
<dbReference type="SUPFAM" id="SSF50249">
    <property type="entry name" value="Nucleic acid-binding proteins"/>
    <property type="match status" value="1"/>
</dbReference>
<evidence type="ECO:0000313" key="5">
    <source>
        <dbReference type="EMBL" id="MCG5031844.1"/>
    </source>
</evidence>
<dbReference type="Gene3D" id="2.40.50.140">
    <property type="entry name" value="Nucleic acid-binding proteins"/>
    <property type="match status" value="1"/>
</dbReference>
<dbReference type="PROSITE" id="PS50935">
    <property type="entry name" value="SSB"/>
    <property type="match status" value="1"/>
</dbReference>
<protein>
    <submittedName>
        <fullName evidence="5">Single-stranded DNA-binding protein</fullName>
    </submittedName>
</protein>
<organism evidence="5 6">
    <name type="scientific">Mesosutterella porci</name>
    <dbReference type="NCBI Taxonomy" id="2915351"/>
    <lineage>
        <taxon>Bacteria</taxon>
        <taxon>Pseudomonadati</taxon>
        <taxon>Pseudomonadota</taxon>
        <taxon>Betaproteobacteria</taxon>
        <taxon>Burkholderiales</taxon>
        <taxon>Sutterellaceae</taxon>
        <taxon>Mesosutterella</taxon>
    </lineage>
</organism>
<keyword evidence="2" id="KW-0235">DNA replication</keyword>
<dbReference type="EMBL" id="JAKNCT010000014">
    <property type="protein sequence ID" value="MCG5031844.1"/>
    <property type="molecule type" value="Genomic_DNA"/>
</dbReference>
<proteinExistence type="predicted"/>
<dbReference type="RefSeq" id="WP_237980446.1">
    <property type="nucleotide sequence ID" value="NZ_JAKNCT010000014.1"/>
</dbReference>
<dbReference type="GO" id="GO:0003677">
    <property type="term" value="F:DNA binding"/>
    <property type="evidence" value="ECO:0007669"/>
    <property type="project" value="UniProtKB-KW"/>
</dbReference>
<keyword evidence="3 4" id="KW-0238">DNA-binding</keyword>
<keyword evidence="5" id="KW-0808">Transferase</keyword>
<name>A0ABS9MTC2_9BURK</name>